<dbReference type="Proteomes" id="UP000077755">
    <property type="component" value="Chromosome 4"/>
</dbReference>
<dbReference type="PANTHER" id="PTHR12547">
    <property type="entry name" value="CCCH ZINC FINGER/TIS11-RELATED"/>
    <property type="match status" value="1"/>
</dbReference>
<evidence type="ECO:0000313" key="8">
    <source>
        <dbReference type="EMBL" id="WOG96634.1"/>
    </source>
</evidence>
<dbReference type="FunFam" id="4.10.1000.10:FF:000003">
    <property type="entry name" value="Zinc finger CCCH domain-containing protein"/>
    <property type="match status" value="1"/>
</dbReference>
<evidence type="ECO:0000256" key="6">
    <source>
        <dbReference type="SAM" id="MobiDB-lite"/>
    </source>
</evidence>
<keyword evidence="1 5" id="KW-0479">Metal-binding</keyword>
<dbReference type="EMBL" id="CP093346">
    <property type="protein sequence ID" value="WOG96634.1"/>
    <property type="molecule type" value="Genomic_DNA"/>
</dbReference>
<dbReference type="InterPro" id="IPR045877">
    <property type="entry name" value="ZFP36-like"/>
</dbReference>
<feature type="region of interest" description="Disordered" evidence="6">
    <location>
        <begin position="196"/>
        <end position="219"/>
    </location>
</feature>
<evidence type="ECO:0000256" key="3">
    <source>
        <dbReference type="ARBA" id="ARBA00022771"/>
    </source>
</evidence>
<evidence type="ECO:0000313" key="9">
    <source>
        <dbReference type="Proteomes" id="UP000077755"/>
    </source>
</evidence>
<feature type="compositionally biased region" description="Polar residues" evidence="6">
    <location>
        <begin position="199"/>
        <end position="213"/>
    </location>
</feature>
<protein>
    <recommendedName>
        <fullName evidence="7">C3H1-type domain-containing protein</fullName>
    </recommendedName>
</protein>
<reference evidence="8" key="2">
    <citation type="submission" date="2022-03" db="EMBL/GenBank/DDBJ databases">
        <title>Draft title - Genomic analysis of global carrot germplasm unveils the trajectory of domestication and the origin of high carotenoid orange carrot.</title>
        <authorList>
            <person name="Iorizzo M."/>
            <person name="Ellison S."/>
            <person name="Senalik D."/>
            <person name="Macko-Podgorni A."/>
            <person name="Grzebelus D."/>
            <person name="Bostan H."/>
            <person name="Rolling W."/>
            <person name="Curaba J."/>
            <person name="Simon P."/>
        </authorList>
    </citation>
    <scope>NUCLEOTIDE SEQUENCE</scope>
    <source>
        <tissue evidence="8">Leaf</tissue>
    </source>
</reference>
<dbReference type="Pfam" id="PF00642">
    <property type="entry name" value="zf-CCCH"/>
    <property type="match status" value="1"/>
</dbReference>
<feature type="compositionally biased region" description="Polar residues" evidence="6">
    <location>
        <begin position="1"/>
        <end position="11"/>
    </location>
</feature>
<feature type="domain" description="C3H1-type" evidence="7">
    <location>
        <begin position="111"/>
        <end position="139"/>
    </location>
</feature>
<reference evidence="8" key="1">
    <citation type="journal article" date="2016" name="Nat. Genet.">
        <title>A high-quality carrot genome assembly provides new insights into carotenoid accumulation and asterid genome evolution.</title>
        <authorList>
            <person name="Iorizzo M."/>
            <person name="Ellison S."/>
            <person name="Senalik D."/>
            <person name="Zeng P."/>
            <person name="Satapoomin P."/>
            <person name="Huang J."/>
            <person name="Bowman M."/>
            <person name="Iovene M."/>
            <person name="Sanseverino W."/>
            <person name="Cavagnaro P."/>
            <person name="Yildiz M."/>
            <person name="Macko-Podgorni A."/>
            <person name="Moranska E."/>
            <person name="Grzebelus E."/>
            <person name="Grzebelus D."/>
            <person name="Ashrafi H."/>
            <person name="Zheng Z."/>
            <person name="Cheng S."/>
            <person name="Spooner D."/>
            <person name="Van Deynze A."/>
            <person name="Simon P."/>
        </authorList>
    </citation>
    <scope>NUCLEOTIDE SEQUENCE</scope>
    <source>
        <tissue evidence="8">Leaf</tissue>
    </source>
</reference>
<sequence>MSCSKPQNQSGKECFGSESGSQHGPPRPFKRPRFQDNQRTGQSPEKPLVNEEIGNIFYKTRLCRKQMQDHCPNGEKCTFAHGVEELRVPPPNWQELVHAKSKRAWVNYPKMGGMMVCRYFFNGKACPYGEKCCYPHKCSNITEMARSLPIDSSAASIKTTGMMLEMRNDTGKSELMTPCSPRMSSLTINSSIRGKEMQLPSNSGGPRDNSSPAEVTETKFLKWKPPRKIAGIYGDWPEGYSLPDNK</sequence>
<evidence type="ECO:0000256" key="4">
    <source>
        <dbReference type="ARBA" id="ARBA00022833"/>
    </source>
</evidence>
<feature type="domain" description="C3H1-type" evidence="7">
    <location>
        <begin position="57"/>
        <end position="84"/>
    </location>
</feature>
<dbReference type="GO" id="GO:0008270">
    <property type="term" value="F:zinc ion binding"/>
    <property type="evidence" value="ECO:0007669"/>
    <property type="project" value="UniProtKB-KW"/>
</dbReference>
<dbReference type="GO" id="GO:0010468">
    <property type="term" value="P:regulation of gene expression"/>
    <property type="evidence" value="ECO:0007669"/>
    <property type="project" value="UniProtKB-ARBA"/>
</dbReference>
<dbReference type="Gene3D" id="4.10.1000.10">
    <property type="entry name" value="Zinc finger, CCCH-type"/>
    <property type="match status" value="1"/>
</dbReference>
<dbReference type="InterPro" id="IPR000571">
    <property type="entry name" value="Znf_CCCH"/>
</dbReference>
<dbReference type="AlphaFoldDB" id="A0AAF0WVR1"/>
<name>A0AAF0WVR1_DAUCS</name>
<dbReference type="GO" id="GO:0051252">
    <property type="term" value="P:regulation of RNA metabolic process"/>
    <property type="evidence" value="ECO:0007669"/>
    <property type="project" value="UniProtKB-ARBA"/>
</dbReference>
<evidence type="ECO:0000256" key="1">
    <source>
        <dbReference type="ARBA" id="ARBA00022723"/>
    </source>
</evidence>
<feature type="zinc finger region" description="C3H1-type" evidence="5">
    <location>
        <begin position="57"/>
        <end position="84"/>
    </location>
</feature>
<dbReference type="GO" id="GO:0003729">
    <property type="term" value="F:mRNA binding"/>
    <property type="evidence" value="ECO:0007669"/>
    <property type="project" value="InterPro"/>
</dbReference>
<feature type="region of interest" description="Disordered" evidence="6">
    <location>
        <begin position="1"/>
        <end position="50"/>
    </location>
</feature>
<evidence type="ECO:0000256" key="5">
    <source>
        <dbReference type="PROSITE-ProRule" id="PRU00723"/>
    </source>
</evidence>
<evidence type="ECO:0000259" key="7">
    <source>
        <dbReference type="PROSITE" id="PS50103"/>
    </source>
</evidence>
<dbReference type="PROSITE" id="PS50103">
    <property type="entry name" value="ZF_C3H1"/>
    <property type="match status" value="2"/>
</dbReference>
<keyword evidence="9" id="KW-1185">Reference proteome</keyword>
<keyword evidence="3 5" id="KW-0863">Zinc-finger</keyword>
<accession>A0AAF0WVR1</accession>
<proteinExistence type="predicted"/>
<keyword evidence="2" id="KW-0677">Repeat</keyword>
<organism evidence="8 9">
    <name type="scientific">Daucus carota subsp. sativus</name>
    <name type="common">Carrot</name>
    <dbReference type="NCBI Taxonomy" id="79200"/>
    <lineage>
        <taxon>Eukaryota</taxon>
        <taxon>Viridiplantae</taxon>
        <taxon>Streptophyta</taxon>
        <taxon>Embryophyta</taxon>
        <taxon>Tracheophyta</taxon>
        <taxon>Spermatophyta</taxon>
        <taxon>Magnoliopsida</taxon>
        <taxon>eudicotyledons</taxon>
        <taxon>Gunneridae</taxon>
        <taxon>Pentapetalae</taxon>
        <taxon>asterids</taxon>
        <taxon>campanulids</taxon>
        <taxon>Apiales</taxon>
        <taxon>Apiaceae</taxon>
        <taxon>Apioideae</taxon>
        <taxon>Scandiceae</taxon>
        <taxon>Daucinae</taxon>
        <taxon>Daucus</taxon>
        <taxon>Daucus sect. Daucus</taxon>
    </lineage>
</organism>
<keyword evidence="4 5" id="KW-0862">Zinc</keyword>
<feature type="zinc finger region" description="C3H1-type" evidence="5">
    <location>
        <begin position="111"/>
        <end position="139"/>
    </location>
</feature>
<dbReference type="SUPFAM" id="SSF90229">
    <property type="entry name" value="CCCH zinc finger"/>
    <property type="match status" value="2"/>
</dbReference>
<dbReference type="InterPro" id="IPR036855">
    <property type="entry name" value="Znf_CCCH_sf"/>
</dbReference>
<gene>
    <name evidence="8" type="ORF">DCAR_0415970</name>
</gene>
<dbReference type="SMART" id="SM00356">
    <property type="entry name" value="ZnF_C3H1"/>
    <property type="match status" value="2"/>
</dbReference>
<evidence type="ECO:0000256" key="2">
    <source>
        <dbReference type="ARBA" id="ARBA00022737"/>
    </source>
</evidence>